<gene>
    <name evidence="7" type="ORF">IU459_33755</name>
</gene>
<dbReference type="GO" id="GO:0032259">
    <property type="term" value="P:methylation"/>
    <property type="evidence" value="ECO:0007669"/>
    <property type="project" value="UniProtKB-KW"/>
</dbReference>
<evidence type="ECO:0000256" key="5">
    <source>
        <dbReference type="ARBA" id="ARBA00022691"/>
    </source>
</evidence>
<keyword evidence="4" id="KW-0808">Transferase</keyword>
<dbReference type="NCBIfam" id="TIGR00027">
    <property type="entry name" value="mthyl_TIGR00027"/>
    <property type="match status" value="1"/>
</dbReference>
<comment type="caution">
    <text evidence="7">The sequence shown here is derived from an EMBL/GenBank/DDBJ whole genome shotgun (WGS) entry which is preliminary data.</text>
</comment>
<dbReference type="GO" id="GO:0008168">
    <property type="term" value="F:methyltransferase activity"/>
    <property type="evidence" value="ECO:0007669"/>
    <property type="project" value="UniProtKB-KW"/>
</dbReference>
<name>A0ABS0D0V1_9NOCA</name>
<evidence type="ECO:0000313" key="8">
    <source>
        <dbReference type="Proteomes" id="UP000702209"/>
    </source>
</evidence>
<comment type="function">
    <text evidence="1 6">Exhibits S-adenosyl-L-methionine-dependent methyltransferase activity.</text>
</comment>
<sequence>MAVAHARAYHQIAEEPRVFTDPFAIPILGESVMTETYVDHGLDPELVRHRRLFIAARSRFADDTVAAAIVRGTDQVVILGAGLDTTAYRHSNTNVQFYEVDHPTTQEWKRRRLSQAGIAIPDALTFVPADFENTTLAAGLAGAGLDSNRSAVYVWLGVAVYLTRASVDGTLRYIASHGKSELVFDYFYPIAATPHDPTAAQLQARANRVAEAGEPWLTFFTSDEVRDSLVSVGYSRVEDRSATELLTFYGVPTDAPASNAGPHLVHCGTA</sequence>
<dbReference type="InterPro" id="IPR007213">
    <property type="entry name" value="Ppm1/Ppm2/Tcmp"/>
</dbReference>
<dbReference type="RefSeq" id="WP_195133655.1">
    <property type="nucleotide sequence ID" value="NZ_JADLQX010000044.1"/>
</dbReference>
<proteinExistence type="inferred from homology"/>
<dbReference type="InterPro" id="IPR011610">
    <property type="entry name" value="SAM_mthyl_Trfase_ML2640-like"/>
</dbReference>
<keyword evidence="5 6" id="KW-0949">S-adenosyl-L-methionine</keyword>
<evidence type="ECO:0000256" key="4">
    <source>
        <dbReference type="ARBA" id="ARBA00022679"/>
    </source>
</evidence>
<reference evidence="7 8" key="1">
    <citation type="submission" date="2020-10" db="EMBL/GenBank/DDBJ databases">
        <title>Identification of Nocardia species via Next-generation sequencing and recognition of intraspecies genetic diversity.</title>
        <authorList>
            <person name="Li P."/>
            <person name="Li P."/>
            <person name="Lu B."/>
        </authorList>
    </citation>
    <scope>NUCLEOTIDE SEQUENCE [LARGE SCALE GENOMIC DNA]</scope>
    <source>
        <strain evidence="7 8">BJ06-0157</strain>
    </source>
</reference>
<protein>
    <recommendedName>
        <fullName evidence="6">S-adenosyl-L-methionine-dependent methyltransferase</fullName>
        <ecNumber evidence="6">2.1.1.-</ecNumber>
    </recommendedName>
</protein>
<evidence type="ECO:0000256" key="3">
    <source>
        <dbReference type="ARBA" id="ARBA00022603"/>
    </source>
</evidence>
<evidence type="ECO:0000256" key="6">
    <source>
        <dbReference type="RuleBase" id="RU362030"/>
    </source>
</evidence>
<dbReference type="EMBL" id="JADLQX010000044">
    <property type="protein sequence ID" value="MBF6302470.1"/>
    <property type="molecule type" value="Genomic_DNA"/>
</dbReference>
<organism evidence="7 8">
    <name type="scientific">Nocardia amamiensis</name>
    <dbReference type="NCBI Taxonomy" id="404578"/>
    <lineage>
        <taxon>Bacteria</taxon>
        <taxon>Bacillati</taxon>
        <taxon>Actinomycetota</taxon>
        <taxon>Actinomycetes</taxon>
        <taxon>Mycobacteriales</taxon>
        <taxon>Nocardiaceae</taxon>
        <taxon>Nocardia</taxon>
    </lineage>
</organism>
<dbReference type="Gene3D" id="3.40.50.150">
    <property type="entry name" value="Vaccinia Virus protein VP39"/>
    <property type="match status" value="1"/>
</dbReference>
<accession>A0ABS0D0V1</accession>
<keyword evidence="8" id="KW-1185">Reference proteome</keyword>
<comment type="similarity">
    <text evidence="2 6">Belongs to the UPF0677 family.</text>
</comment>
<dbReference type="SUPFAM" id="SSF53335">
    <property type="entry name" value="S-adenosyl-L-methionine-dependent methyltransferases"/>
    <property type="match status" value="1"/>
</dbReference>
<evidence type="ECO:0000256" key="2">
    <source>
        <dbReference type="ARBA" id="ARBA00008138"/>
    </source>
</evidence>
<dbReference type="PANTHER" id="PTHR43619:SF2">
    <property type="entry name" value="S-ADENOSYL-L-METHIONINE-DEPENDENT METHYLTRANSFERASES SUPERFAMILY PROTEIN"/>
    <property type="match status" value="1"/>
</dbReference>
<dbReference type="Pfam" id="PF04072">
    <property type="entry name" value="LCM"/>
    <property type="match status" value="1"/>
</dbReference>
<keyword evidence="3 6" id="KW-0489">Methyltransferase</keyword>
<dbReference type="EC" id="2.1.1.-" evidence="6"/>
<evidence type="ECO:0000313" key="7">
    <source>
        <dbReference type="EMBL" id="MBF6302470.1"/>
    </source>
</evidence>
<dbReference type="PANTHER" id="PTHR43619">
    <property type="entry name" value="S-ADENOSYL-L-METHIONINE-DEPENDENT METHYLTRANSFERASE YKTD-RELATED"/>
    <property type="match status" value="1"/>
</dbReference>
<dbReference type="InterPro" id="IPR029063">
    <property type="entry name" value="SAM-dependent_MTases_sf"/>
</dbReference>
<evidence type="ECO:0000256" key="1">
    <source>
        <dbReference type="ARBA" id="ARBA00003907"/>
    </source>
</evidence>
<dbReference type="Proteomes" id="UP000702209">
    <property type="component" value="Unassembled WGS sequence"/>
</dbReference>